<dbReference type="PROSITE" id="PS00737">
    <property type="entry name" value="THIOLASE_2"/>
    <property type="match status" value="1"/>
</dbReference>
<dbReference type="InterPro" id="IPR016039">
    <property type="entry name" value="Thiolase-like"/>
</dbReference>
<evidence type="ECO:0000256" key="3">
    <source>
        <dbReference type="ARBA" id="ARBA00022679"/>
    </source>
</evidence>
<keyword evidence="4" id="KW-0445">Lipid transport</keyword>
<dbReference type="KEGG" id="ppel:H6H00_07405"/>
<dbReference type="Pfam" id="PF00108">
    <property type="entry name" value="Thiolase_N"/>
    <property type="match status" value="1"/>
</dbReference>
<gene>
    <name evidence="9" type="ORF">H6H00_07405</name>
</gene>
<feature type="domain" description="Thiolase C-terminal" evidence="8">
    <location>
        <begin position="277"/>
        <end position="406"/>
    </location>
</feature>
<evidence type="ECO:0000256" key="4">
    <source>
        <dbReference type="ARBA" id="ARBA00023055"/>
    </source>
</evidence>
<dbReference type="NCBIfam" id="NF004936">
    <property type="entry name" value="PRK06289.1"/>
    <property type="match status" value="1"/>
</dbReference>
<dbReference type="GO" id="GO:0008289">
    <property type="term" value="F:lipid binding"/>
    <property type="evidence" value="ECO:0007669"/>
    <property type="project" value="UniProtKB-KW"/>
</dbReference>
<dbReference type="PANTHER" id="PTHR42870:SF1">
    <property type="entry name" value="NON-SPECIFIC LIPID-TRANSFER PROTEIN-LIKE 2"/>
    <property type="match status" value="1"/>
</dbReference>
<protein>
    <recommendedName>
        <fullName evidence="1">propanoyl-CoA C-acyltransferase</fullName>
        <ecNumber evidence="1">2.3.1.176</ecNumber>
    </recommendedName>
    <alternativeName>
        <fullName evidence="6">Propanoyl-CoA C-acyltransferase</fullName>
    </alternativeName>
</protein>
<dbReference type="PANTHER" id="PTHR42870">
    <property type="entry name" value="ACETYL-COA C-ACETYLTRANSFERASE"/>
    <property type="match status" value="1"/>
</dbReference>
<dbReference type="InterPro" id="IPR055140">
    <property type="entry name" value="Thiolase_C_2"/>
</dbReference>
<dbReference type="InterPro" id="IPR020616">
    <property type="entry name" value="Thiolase_N"/>
</dbReference>
<dbReference type="RefSeq" id="WP_185720581.1">
    <property type="nucleotide sequence ID" value="NZ_BAAAWI010000001.1"/>
</dbReference>
<proteinExistence type="predicted"/>
<dbReference type="Pfam" id="PF22691">
    <property type="entry name" value="Thiolase_C_1"/>
    <property type="match status" value="1"/>
</dbReference>
<dbReference type="AlphaFoldDB" id="A0A7G7MLU4"/>
<reference evidence="9 10" key="1">
    <citation type="submission" date="2020-08" db="EMBL/GenBank/DDBJ databases">
        <authorList>
            <person name="Mo P."/>
        </authorList>
    </citation>
    <scope>NUCLEOTIDE SEQUENCE [LARGE SCALE GENOMIC DNA]</scope>
    <source>
        <strain evidence="9 10">CGMCC 4.1532</strain>
    </source>
</reference>
<keyword evidence="5" id="KW-0446">Lipid-binding</keyword>
<dbReference type="CDD" id="cd00829">
    <property type="entry name" value="SCP-x_thiolase"/>
    <property type="match status" value="1"/>
</dbReference>
<feature type="domain" description="Thiolase N-terminal" evidence="7">
    <location>
        <begin position="3"/>
        <end position="231"/>
    </location>
</feature>
<evidence type="ECO:0000256" key="2">
    <source>
        <dbReference type="ARBA" id="ARBA00022448"/>
    </source>
</evidence>
<keyword evidence="10" id="KW-1185">Reference proteome</keyword>
<dbReference type="SUPFAM" id="SSF53901">
    <property type="entry name" value="Thiolase-like"/>
    <property type="match status" value="2"/>
</dbReference>
<accession>A0A7G7MLU4</accession>
<evidence type="ECO:0000313" key="10">
    <source>
        <dbReference type="Proteomes" id="UP000515728"/>
    </source>
</evidence>
<evidence type="ECO:0000256" key="1">
    <source>
        <dbReference type="ARBA" id="ARBA00012352"/>
    </source>
</evidence>
<evidence type="ECO:0000313" key="9">
    <source>
        <dbReference type="EMBL" id="QNG53755.1"/>
    </source>
</evidence>
<dbReference type="PIRSF" id="PIRSF000429">
    <property type="entry name" value="Ac-CoA_Ac_transf"/>
    <property type="match status" value="1"/>
</dbReference>
<sequence length="406" mass="42589">MTVHVLGGAQTDFARVWSRESTEPIWAMLSAVVPAALADAGVDAADVEAGHVANLAGELFAGQAHLGAMLPALDPAWSDLPTSRHEAACASGGVALLAAAAEIEAGRYDAVLVVGVEQMRSVAGTEAARHLGSAAWVGRDEIRDGLPWPSLFEAIAQEVDDRYGLDRDHLTALAVAARERATHNPSAQTRSWHRSDADFAADDQTNPLVTGRMRQSDCGRITDGAAAVVLAGDAFTERWRRRHRAPAPPHLAGWGHRTATLSLADKLAASRGGPYLFPHLRRAVTEAYDRAGIGGPADLDVIETHDCFTITEYVALDHLGITPPGRNHEAVEDGRIFAGGAVPVNPSGGLLAAGHPVGATGVRMLLDLARQLTGRAEGYQVEGARRGAMLNIGGSAATVVTAVLAR</sequence>
<dbReference type="InterPro" id="IPR002155">
    <property type="entry name" value="Thiolase"/>
</dbReference>
<evidence type="ECO:0000259" key="8">
    <source>
        <dbReference type="Pfam" id="PF22691"/>
    </source>
</evidence>
<dbReference type="EC" id="2.3.1.176" evidence="1"/>
<keyword evidence="3" id="KW-0808">Transferase</keyword>
<evidence type="ECO:0000259" key="7">
    <source>
        <dbReference type="Pfam" id="PF00108"/>
    </source>
</evidence>
<dbReference type="EMBL" id="CP060131">
    <property type="protein sequence ID" value="QNG53755.1"/>
    <property type="molecule type" value="Genomic_DNA"/>
</dbReference>
<evidence type="ECO:0000256" key="5">
    <source>
        <dbReference type="ARBA" id="ARBA00023121"/>
    </source>
</evidence>
<organism evidence="9 10">
    <name type="scientific">Pseudonocardia petroleophila</name>
    <dbReference type="NCBI Taxonomy" id="37331"/>
    <lineage>
        <taxon>Bacteria</taxon>
        <taxon>Bacillati</taxon>
        <taxon>Actinomycetota</taxon>
        <taxon>Actinomycetes</taxon>
        <taxon>Pseudonocardiales</taxon>
        <taxon>Pseudonocardiaceae</taxon>
        <taxon>Pseudonocardia</taxon>
    </lineage>
</organism>
<name>A0A7G7MLU4_9PSEU</name>
<dbReference type="GO" id="GO:0006869">
    <property type="term" value="P:lipid transport"/>
    <property type="evidence" value="ECO:0007669"/>
    <property type="project" value="UniProtKB-KW"/>
</dbReference>
<dbReference type="InterPro" id="IPR020613">
    <property type="entry name" value="Thiolase_CS"/>
</dbReference>
<dbReference type="Gene3D" id="3.40.47.10">
    <property type="match status" value="1"/>
</dbReference>
<dbReference type="GO" id="GO:0016747">
    <property type="term" value="F:acyltransferase activity, transferring groups other than amino-acyl groups"/>
    <property type="evidence" value="ECO:0007669"/>
    <property type="project" value="InterPro"/>
</dbReference>
<dbReference type="Proteomes" id="UP000515728">
    <property type="component" value="Chromosome"/>
</dbReference>
<keyword evidence="2" id="KW-0813">Transport</keyword>
<evidence type="ECO:0000256" key="6">
    <source>
        <dbReference type="ARBA" id="ARBA00032316"/>
    </source>
</evidence>